<dbReference type="AlphaFoldDB" id="A0A2P6P2G5"/>
<comment type="subcellular location">
    <subcellularLocation>
        <location evidence="1">Membrane</location>
        <topology evidence="1">Multi-pass membrane protein</topology>
    </subcellularLocation>
</comment>
<dbReference type="Gramene" id="PRQ16127">
    <property type="protein sequence ID" value="PRQ16127"/>
    <property type="gene ID" value="RchiOBHm_Chr7g0180811"/>
</dbReference>
<evidence type="ECO:0000256" key="5">
    <source>
        <dbReference type="ARBA" id="ARBA00022840"/>
    </source>
</evidence>
<dbReference type="FunFam" id="3.40.50.300:FF:000633">
    <property type="entry name" value="ABC transporter A family member 7"/>
    <property type="match status" value="1"/>
</dbReference>
<feature type="transmembrane region" description="Helical" evidence="8">
    <location>
        <begin position="445"/>
        <end position="462"/>
    </location>
</feature>
<dbReference type="InterPro" id="IPR026082">
    <property type="entry name" value="ABCA"/>
</dbReference>
<evidence type="ECO:0000313" key="11">
    <source>
        <dbReference type="Proteomes" id="UP000238479"/>
    </source>
</evidence>
<accession>A0A2P6P2G5</accession>
<dbReference type="GO" id="GO:0016887">
    <property type="term" value="F:ATP hydrolysis activity"/>
    <property type="evidence" value="ECO:0007669"/>
    <property type="project" value="InterPro"/>
</dbReference>
<evidence type="ECO:0000256" key="6">
    <source>
        <dbReference type="ARBA" id="ARBA00022989"/>
    </source>
</evidence>
<comment type="caution">
    <text evidence="10">The sequence shown here is derived from an EMBL/GenBank/DDBJ whole genome shotgun (WGS) entry which is preliminary data.</text>
</comment>
<dbReference type="Pfam" id="PF12698">
    <property type="entry name" value="ABC2_membrane_3"/>
    <property type="match status" value="1"/>
</dbReference>
<keyword evidence="11" id="KW-1185">Reference proteome</keyword>
<dbReference type="Gene3D" id="3.40.50.300">
    <property type="entry name" value="P-loop containing nucleotide triphosphate hydrolases"/>
    <property type="match status" value="1"/>
</dbReference>
<keyword evidence="7 8" id="KW-0472">Membrane</keyword>
<evidence type="ECO:0000256" key="8">
    <source>
        <dbReference type="SAM" id="Phobius"/>
    </source>
</evidence>
<dbReference type="EC" id="3.6.3.29" evidence="10"/>
<keyword evidence="5" id="KW-0067">ATP-binding</keyword>
<evidence type="ECO:0000256" key="7">
    <source>
        <dbReference type="ARBA" id="ARBA00023136"/>
    </source>
</evidence>
<evidence type="ECO:0000256" key="3">
    <source>
        <dbReference type="ARBA" id="ARBA00022692"/>
    </source>
</evidence>
<comment type="similarity">
    <text evidence="2">Belongs to the ABC transporter superfamily. ABCA family. CPR flippase (TC 3.A.1.211) subfamily.</text>
</comment>
<dbReference type="OrthoDB" id="8061355at2759"/>
<feature type="transmembrane region" description="Helical" evidence="8">
    <location>
        <begin position="333"/>
        <end position="356"/>
    </location>
</feature>
<dbReference type="InterPro" id="IPR013525">
    <property type="entry name" value="ABC2_TM"/>
</dbReference>
<sequence>MAEFVGSRASFWVQSNALLRKNLTFQKRRMCANIALILIPVFFCIFFAVIQFLIDNKLVAIAITACEKRPRLLGPETLIAQQCAITSPPEWPPLVRLPGAPSRSFRSDDPDPKPDEECWLEGTCPVTILITGNNQTFGQELGSNMLPPDDLPKNSSGNLTDWTKFVLGSHYDASQFYMDPAFESDRRNFYLQNQCKDDEDRVISAPVQVLANNEPLKTEVECLRCFILWRSSYSEINDELFKGQRKGNQHSEANDTLSAYDISNSDENTYNVTIWYDSNQGDNTNLKRIPRLVNMASNAYLRLVKGNETKIMFDFVKEMPKGFTLNLPDFTALIGPLLFSWVVLQLFPVVLASLVYEKQERLRVMMKMHGLGDGPYWMIQYSYFLAISVLYIICFVGFGSLVGLHFFYEHDYSLQFIFYFFFVNLQIALAFLLSSMFSHTRAATVVAYLFVFGSGLLGSSFFENLLDGDQTVSKAWIILLELYPGFSLYRGLYEFGQYTSEAKITKTGGMGWGNLNDSANGMRDVLTIMLLEWAVLLLLAFYIDQVVTCGKSPLFFLPRKKAPAFQIPSMERRGSKSFGDMEKPDVAQEKEKVEKLMEEAKYTSHVVICDNIKKVYPGRDGNPEKFAVRGLSLALPQGECFGMLGPSGAGKTSFIEMMIGLAKPTTGTAYVQGLDLVTQMNEIYSCIGVCPQHDLLWATLTGREHLLFYGRLKNLKGSDLTKAVEDSLKSLNLFNGGVADKRAGQYSGGMKRRLSVAISLIGNPIAVYMDEPSTGLDPASRNTLWNVVKLAKQGRVIILTTHSMEEAEFLCDRIGIFVDGRLQCIGNPKELKGRYGGSYVFTITTDSCHDQEVESLVQRLAPNANRVYHLAGTQKFEFPKSEVRIADVFQTVEHVKKMFTVYAWGLADTTLEDVFIKVASAPKRLESNVLSRDNLIE</sequence>
<dbReference type="Pfam" id="PF24526">
    <property type="entry name" value="ABCA12_C"/>
    <property type="match status" value="1"/>
</dbReference>
<dbReference type="InterPro" id="IPR017871">
    <property type="entry name" value="ABC_transporter-like_CS"/>
</dbReference>
<feature type="transmembrane region" description="Helical" evidence="8">
    <location>
        <begin position="414"/>
        <end position="433"/>
    </location>
</feature>
<gene>
    <name evidence="10" type="ORF">RchiOBHm_Chr7g0180811</name>
</gene>
<dbReference type="GO" id="GO:0005524">
    <property type="term" value="F:ATP binding"/>
    <property type="evidence" value="ECO:0007669"/>
    <property type="project" value="UniProtKB-KW"/>
</dbReference>
<feature type="transmembrane region" description="Helical" evidence="8">
    <location>
        <begin position="474"/>
        <end position="493"/>
    </location>
</feature>
<dbReference type="PANTHER" id="PTHR19229">
    <property type="entry name" value="ATP-BINDING CASSETTE TRANSPORTER SUBFAMILY A ABCA"/>
    <property type="match status" value="1"/>
</dbReference>
<dbReference type="Pfam" id="PF00005">
    <property type="entry name" value="ABC_tran"/>
    <property type="match status" value="1"/>
</dbReference>
<feature type="domain" description="ABC transporter" evidence="9">
    <location>
        <begin position="607"/>
        <end position="844"/>
    </location>
</feature>
<protein>
    <submittedName>
        <fullName evidence="10">Putative molybdate-transporting ATPase</fullName>
        <ecNumber evidence="10">3.6.3.29</ecNumber>
    </submittedName>
</protein>
<evidence type="ECO:0000313" key="10">
    <source>
        <dbReference type="EMBL" id="PRQ16127.1"/>
    </source>
</evidence>
<reference evidence="10 11" key="1">
    <citation type="journal article" date="2018" name="Nat. Genet.">
        <title>The Rosa genome provides new insights in the design of modern roses.</title>
        <authorList>
            <person name="Bendahmane M."/>
        </authorList>
    </citation>
    <scope>NUCLEOTIDE SEQUENCE [LARGE SCALE GENOMIC DNA]</scope>
    <source>
        <strain evidence="11">cv. Old Blush</strain>
    </source>
</reference>
<dbReference type="GO" id="GO:0140359">
    <property type="term" value="F:ABC-type transporter activity"/>
    <property type="evidence" value="ECO:0007669"/>
    <property type="project" value="InterPro"/>
</dbReference>
<proteinExistence type="inferred from homology"/>
<evidence type="ECO:0000256" key="2">
    <source>
        <dbReference type="ARBA" id="ARBA00008526"/>
    </source>
</evidence>
<keyword evidence="4" id="KW-0547">Nucleotide-binding</keyword>
<evidence type="ECO:0000259" key="9">
    <source>
        <dbReference type="PROSITE" id="PS50893"/>
    </source>
</evidence>
<feature type="transmembrane region" description="Helical" evidence="8">
    <location>
        <begin position="30"/>
        <end position="54"/>
    </location>
</feature>
<dbReference type="Proteomes" id="UP000238479">
    <property type="component" value="Chromosome 7"/>
</dbReference>
<dbReference type="EMBL" id="PDCK01000045">
    <property type="protein sequence ID" value="PRQ16127.1"/>
    <property type="molecule type" value="Genomic_DNA"/>
</dbReference>
<dbReference type="GO" id="GO:0016020">
    <property type="term" value="C:membrane"/>
    <property type="evidence" value="ECO:0007669"/>
    <property type="project" value="UniProtKB-SubCell"/>
</dbReference>
<evidence type="ECO:0000256" key="1">
    <source>
        <dbReference type="ARBA" id="ARBA00004141"/>
    </source>
</evidence>
<dbReference type="SUPFAM" id="SSF52540">
    <property type="entry name" value="P-loop containing nucleoside triphosphate hydrolases"/>
    <property type="match status" value="1"/>
</dbReference>
<dbReference type="PROSITE" id="PS00211">
    <property type="entry name" value="ABC_TRANSPORTER_1"/>
    <property type="match status" value="1"/>
</dbReference>
<feature type="transmembrane region" description="Helical" evidence="8">
    <location>
        <begin position="525"/>
        <end position="543"/>
    </location>
</feature>
<dbReference type="InterPro" id="IPR003439">
    <property type="entry name" value="ABC_transporter-like_ATP-bd"/>
</dbReference>
<dbReference type="InterPro" id="IPR027417">
    <property type="entry name" value="P-loop_NTPase"/>
</dbReference>
<organism evidence="10 11">
    <name type="scientific">Rosa chinensis</name>
    <name type="common">China rose</name>
    <dbReference type="NCBI Taxonomy" id="74649"/>
    <lineage>
        <taxon>Eukaryota</taxon>
        <taxon>Viridiplantae</taxon>
        <taxon>Streptophyta</taxon>
        <taxon>Embryophyta</taxon>
        <taxon>Tracheophyta</taxon>
        <taxon>Spermatophyta</taxon>
        <taxon>Magnoliopsida</taxon>
        <taxon>eudicotyledons</taxon>
        <taxon>Gunneridae</taxon>
        <taxon>Pentapetalae</taxon>
        <taxon>rosids</taxon>
        <taxon>fabids</taxon>
        <taxon>Rosales</taxon>
        <taxon>Rosaceae</taxon>
        <taxon>Rosoideae</taxon>
        <taxon>Rosoideae incertae sedis</taxon>
        <taxon>Rosa</taxon>
    </lineage>
</organism>
<feature type="transmembrane region" description="Helical" evidence="8">
    <location>
        <begin position="377"/>
        <end position="408"/>
    </location>
</feature>
<evidence type="ECO:0000256" key="4">
    <source>
        <dbReference type="ARBA" id="ARBA00022741"/>
    </source>
</evidence>
<keyword evidence="3 8" id="KW-0812">Transmembrane</keyword>
<dbReference type="SMART" id="SM00382">
    <property type="entry name" value="AAA"/>
    <property type="match status" value="1"/>
</dbReference>
<keyword evidence="10" id="KW-0378">Hydrolase</keyword>
<dbReference type="InterPro" id="IPR003593">
    <property type="entry name" value="AAA+_ATPase"/>
</dbReference>
<dbReference type="OMA" id="TSFIEMM"/>
<dbReference type="PANTHER" id="PTHR19229:SF154">
    <property type="entry name" value="ABC TRANSPORTER A FAMILY MEMBER 3-RELATED"/>
    <property type="match status" value="1"/>
</dbReference>
<name>A0A2P6P2G5_ROSCH</name>
<dbReference type="PROSITE" id="PS50893">
    <property type="entry name" value="ABC_TRANSPORTER_2"/>
    <property type="match status" value="1"/>
</dbReference>
<dbReference type="GO" id="GO:0005319">
    <property type="term" value="F:lipid transporter activity"/>
    <property type="evidence" value="ECO:0007669"/>
    <property type="project" value="TreeGrafter"/>
</dbReference>
<keyword evidence="6 8" id="KW-1133">Transmembrane helix</keyword>
<dbReference type="CDD" id="cd03263">
    <property type="entry name" value="ABC_subfamily_A"/>
    <property type="match status" value="1"/>
</dbReference>